<dbReference type="Proteomes" id="UP000253769">
    <property type="component" value="Unassembled WGS sequence"/>
</dbReference>
<dbReference type="InterPro" id="IPR038309">
    <property type="entry name" value="Rsd/AlgQ_sf"/>
</dbReference>
<dbReference type="NCBIfam" id="NF008723">
    <property type="entry name" value="PRK11718.1"/>
    <property type="match status" value="1"/>
</dbReference>
<comment type="caution">
    <text evidence="4">The sequence shown here is derived from an EMBL/GenBank/DDBJ whole genome shotgun (WGS) entry which is preliminary data.</text>
</comment>
<keyword evidence="2 3" id="KW-0804">Transcription</keyword>
<accession>A0A369WHQ9</accession>
<protein>
    <submittedName>
        <fullName evidence="4">Sigma D regulator</fullName>
    </submittedName>
</protein>
<comment type="similarity">
    <text evidence="3">Belongs to the Rsd/AlgQ family.</text>
</comment>
<dbReference type="Pfam" id="PF04353">
    <property type="entry name" value="Rsd_AlgQ"/>
    <property type="match status" value="1"/>
</dbReference>
<dbReference type="GO" id="GO:0006355">
    <property type="term" value="P:regulation of DNA-templated transcription"/>
    <property type="evidence" value="ECO:0007669"/>
    <property type="project" value="InterPro"/>
</dbReference>
<proteinExistence type="inferred from homology"/>
<evidence type="ECO:0000256" key="2">
    <source>
        <dbReference type="ARBA" id="ARBA00023163"/>
    </source>
</evidence>
<dbReference type="EMBL" id="QQOH01000004">
    <property type="protein sequence ID" value="RDE18995.1"/>
    <property type="molecule type" value="Genomic_DNA"/>
</dbReference>
<sequence>MLEQCRNAKERWGGVSDLIDRWLQERQDLLSLFVALPQQQLGDELSDLLRQFSEILVDYASSWHFGVYEHLLAEAGEFNDGGLELAKEVDPKIRATTDQILAFNDQYSDREGLSVQEVAHLSQDLSKLGEVLAERFELEDQLIDNLHTAHKDRI</sequence>
<dbReference type="AlphaFoldDB" id="A0A369WHQ9"/>
<organism evidence="4 5">
    <name type="scientific">Motiliproteus coralliicola</name>
    <dbReference type="NCBI Taxonomy" id="2283196"/>
    <lineage>
        <taxon>Bacteria</taxon>
        <taxon>Pseudomonadati</taxon>
        <taxon>Pseudomonadota</taxon>
        <taxon>Gammaproteobacteria</taxon>
        <taxon>Oceanospirillales</taxon>
        <taxon>Oceanospirillaceae</taxon>
        <taxon>Motiliproteus</taxon>
    </lineage>
</organism>
<dbReference type="PIRSF" id="PIRSF016548">
    <property type="entry name" value="Rsd_AlgQ"/>
    <property type="match status" value="1"/>
</dbReference>
<evidence type="ECO:0000313" key="4">
    <source>
        <dbReference type="EMBL" id="RDE18995.1"/>
    </source>
</evidence>
<dbReference type="InterPro" id="IPR007448">
    <property type="entry name" value="Sigma70_reg_Rsd_AlgQ"/>
</dbReference>
<evidence type="ECO:0000256" key="1">
    <source>
        <dbReference type="ARBA" id="ARBA00023015"/>
    </source>
</evidence>
<evidence type="ECO:0000256" key="3">
    <source>
        <dbReference type="RuleBase" id="RU004409"/>
    </source>
</evidence>
<name>A0A369WHQ9_9GAMM</name>
<dbReference type="Gene3D" id="1.20.120.1370">
    <property type="entry name" value="Regulator of RNA polymerase sigma(70) subunit, domain 4"/>
    <property type="match status" value="1"/>
</dbReference>
<evidence type="ECO:0000313" key="5">
    <source>
        <dbReference type="Proteomes" id="UP000253769"/>
    </source>
</evidence>
<dbReference type="RefSeq" id="WP_114696614.1">
    <property type="nucleotide sequence ID" value="NZ_QQOH01000004.1"/>
</dbReference>
<dbReference type="OrthoDB" id="5567237at2"/>
<keyword evidence="5" id="KW-1185">Reference proteome</keyword>
<reference evidence="4 5" key="1">
    <citation type="submission" date="2018-07" db="EMBL/GenBank/DDBJ databases">
        <title>Motiliproteus coralliicola sp. nov., a bacterium isolated from Coral.</title>
        <authorList>
            <person name="Wang G."/>
        </authorList>
    </citation>
    <scope>NUCLEOTIDE SEQUENCE [LARGE SCALE GENOMIC DNA]</scope>
    <source>
        <strain evidence="4 5">C34</strain>
    </source>
</reference>
<gene>
    <name evidence="4" type="ORF">DV711_15430</name>
</gene>
<keyword evidence="1 3" id="KW-0805">Transcription regulation</keyword>